<dbReference type="InterPro" id="IPR050491">
    <property type="entry name" value="AmpC-like"/>
</dbReference>
<gene>
    <name evidence="4" type="ORF">C1I95_01185</name>
</gene>
<dbReference type="EMBL" id="POTY01000003">
    <property type="protein sequence ID" value="PZG24155.1"/>
    <property type="molecule type" value="Genomic_DNA"/>
</dbReference>
<evidence type="ECO:0000256" key="2">
    <source>
        <dbReference type="SAM" id="SignalP"/>
    </source>
</evidence>
<dbReference type="Proteomes" id="UP000248924">
    <property type="component" value="Unassembled WGS sequence"/>
</dbReference>
<organism evidence="4 5">
    <name type="scientific">Micromonospora craterilacus</name>
    <dbReference type="NCBI Taxonomy" id="1655439"/>
    <lineage>
        <taxon>Bacteria</taxon>
        <taxon>Bacillati</taxon>
        <taxon>Actinomycetota</taxon>
        <taxon>Actinomycetes</taxon>
        <taxon>Micromonosporales</taxon>
        <taxon>Micromonosporaceae</taxon>
        <taxon>Micromonospora</taxon>
    </lineage>
</organism>
<feature type="region of interest" description="Disordered" evidence="1">
    <location>
        <begin position="29"/>
        <end position="50"/>
    </location>
</feature>
<evidence type="ECO:0000259" key="3">
    <source>
        <dbReference type="Pfam" id="PF00144"/>
    </source>
</evidence>
<dbReference type="InterPro" id="IPR012338">
    <property type="entry name" value="Beta-lactam/transpept-like"/>
</dbReference>
<dbReference type="Pfam" id="PF00144">
    <property type="entry name" value="Beta-lactamase"/>
    <property type="match status" value="1"/>
</dbReference>
<keyword evidence="4" id="KW-0645">Protease</keyword>
<dbReference type="OrthoDB" id="3174977at2"/>
<sequence>MSSLLRTLKIVTTSATLVVSIAVVPASAAAQPGPSAGPAGGPSSGGPAASGLHRAELRAALAAVPEAGVPGVLAAVRDGRHDWRDAAGQAFLTRPRPMQPQMRHRIGSITKTFVATTVLQLVDEGRLGLDDPIGQWLPDIVPGEPGSQVTVRMLLNHTSGIGNYTNAMIDSYGAINQMQVTTYAPADLVAMGLAMPPTNAPGASFNYSNTNYVLAGLLIEAVTGNGAAAEVQRRILRPLKLTGTSFPGNDPTIRGPHGGAYFAPFGVRDLSEFNMSWAWTAGEMIATTADLNTFFRALLGGDLLSPATLDEMLNAVPMLPEMPEAGGYGLGIYSLPTPCGVFWGHDGAVIGHLTYSMHSRNGARQVSSGINISHYQVGLPGPHPIDIAWHTFLLTAMCPASEMNSRSIEAVPQLPSVTRMPGNDAAVAVP</sequence>
<keyword evidence="4" id="KW-0121">Carboxypeptidase</keyword>
<accession>A0A2W2F7K8</accession>
<comment type="caution">
    <text evidence="4">The sequence shown here is derived from an EMBL/GenBank/DDBJ whole genome shotgun (WGS) entry which is preliminary data.</text>
</comment>
<evidence type="ECO:0000313" key="4">
    <source>
        <dbReference type="EMBL" id="PZG24155.1"/>
    </source>
</evidence>
<keyword evidence="4" id="KW-0378">Hydrolase</keyword>
<dbReference type="PANTHER" id="PTHR46825:SF7">
    <property type="entry name" value="D-ALANYL-D-ALANINE CARBOXYPEPTIDASE"/>
    <property type="match status" value="1"/>
</dbReference>
<proteinExistence type="predicted"/>
<dbReference type="PANTHER" id="PTHR46825">
    <property type="entry name" value="D-ALANYL-D-ALANINE-CARBOXYPEPTIDASE/ENDOPEPTIDASE AMPH"/>
    <property type="match status" value="1"/>
</dbReference>
<feature type="domain" description="Beta-lactamase-related" evidence="3">
    <location>
        <begin position="62"/>
        <end position="352"/>
    </location>
</feature>
<feature type="chain" id="PRO_5038577383" evidence="2">
    <location>
        <begin position="31"/>
        <end position="430"/>
    </location>
</feature>
<dbReference type="Gene3D" id="3.40.710.10">
    <property type="entry name" value="DD-peptidase/beta-lactamase superfamily"/>
    <property type="match status" value="1"/>
</dbReference>
<keyword evidence="2" id="KW-0732">Signal</keyword>
<reference evidence="4 5" key="1">
    <citation type="submission" date="2018-01" db="EMBL/GenBank/DDBJ databases">
        <title>Draft genome sequence of Jishengella sp. NA12.</title>
        <authorList>
            <person name="Sahin N."/>
            <person name="Ay H."/>
            <person name="Saygin H."/>
        </authorList>
    </citation>
    <scope>NUCLEOTIDE SEQUENCE [LARGE SCALE GENOMIC DNA]</scope>
    <source>
        <strain evidence="4 5">NA12</strain>
    </source>
</reference>
<protein>
    <submittedName>
        <fullName evidence="4">D-alanyl-D-alanine carboxypeptidase</fullName>
    </submittedName>
</protein>
<dbReference type="SUPFAM" id="SSF56601">
    <property type="entry name" value="beta-lactamase/transpeptidase-like"/>
    <property type="match status" value="1"/>
</dbReference>
<name>A0A2W2F7K8_9ACTN</name>
<dbReference type="GO" id="GO:0004180">
    <property type="term" value="F:carboxypeptidase activity"/>
    <property type="evidence" value="ECO:0007669"/>
    <property type="project" value="UniProtKB-KW"/>
</dbReference>
<evidence type="ECO:0000256" key="1">
    <source>
        <dbReference type="SAM" id="MobiDB-lite"/>
    </source>
</evidence>
<dbReference type="InterPro" id="IPR001466">
    <property type="entry name" value="Beta-lactam-related"/>
</dbReference>
<evidence type="ECO:0000313" key="5">
    <source>
        <dbReference type="Proteomes" id="UP000248924"/>
    </source>
</evidence>
<dbReference type="AlphaFoldDB" id="A0A2W2F7K8"/>
<keyword evidence="5" id="KW-1185">Reference proteome</keyword>
<feature type="signal peptide" evidence="2">
    <location>
        <begin position="1"/>
        <end position="30"/>
    </location>
</feature>